<evidence type="ECO:0000256" key="3">
    <source>
        <dbReference type="ARBA" id="ARBA00013252"/>
    </source>
</evidence>
<dbReference type="InterPro" id="IPR001533">
    <property type="entry name" value="Pterin_deHydtase"/>
</dbReference>
<dbReference type="Gene3D" id="3.30.1360.20">
    <property type="entry name" value="Transcriptional coactivator/pterin dehydratase"/>
    <property type="match status" value="1"/>
</dbReference>
<keyword evidence="8" id="KW-1185">Reference proteome</keyword>
<gene>
    <name evidence="7" type="ORF">LUZ62_083805</name>
</gene>
<name>A0AAV8C2A2_9POAL</name>
<dbReference type="Proteomes" id="UP001140206">
    <property type="component" value="Chromosome 5"/>
</dbReference>
<keyword evidence="4" id="KW-0456">Lyase</keyword>
<dbReference type="EMBL" id="JAMFTS010000005">
    <property type="protein sequence ID" value="KAJ4749400.1"/>
    <property type="molecule type" value="Genomic_DNA"/>
</dbReference>
<dbReference type="EC" id="4.2.1.96" evidence="3"/>
<dbReference type="GO" id="GO:0006729">
    <property type="term" value="P:tetrahydrobiopterin biosynthetic process"/>
    <property type="evidence" value="ECO:0007669"/>
    <property type="project" value="InterPro"/>
</dbReference>
<comment type="caution">
    <text evidence="7">The sequence shown here is derived from an EMBL/GenBank/DDBJ whole genome shotgun (WGS) entry which is preliminary data.</text>
</comment>
<dbReference type="PANTHER" id="PTHR12599:SF0">
    <property type="entry name" value="PTERIN-4-ALPHA-CARBINOLAMINE DEHYDRATASE"/>
    <property type="match status" value="1"/>
</dbReference>
<evidence type="ECO:0000256" key="5">
    <source>
        <dbReference type="ARBA" id="ARBA00030497"/>
    </source>
</evidence>
<accession>A0AAV8C2A2</accession>
<feature type="transmembrane region" description="Helical" evidence="6">
    <location>
        <begin position="21"/>
        <end position="40"/>
    </location>
</feature>
<evidence type="ECO:0000313" key="7">
    <source>
        <dbReference type="EMBL" id="KAJ4749400.1"/>
    </source>
</evidence>
<dbReference type="GO" id="GO:0005739">
    <property type="term" value="C:mitochondrion"/>
    <property type="evidence" value="ECO:0007669"/>
    <property type="project" value="TreeGrafter"/>
</dbReference>
<organism evidence="7 8">
    <name type="scientific">Rhynchospora pubera</name>
    <dbReference type="NCBI Taxonomy" id="906938"/>
    <lineage>
        <taxon>Eukaryota</taxon>
        <taxon>Viridiplantae</taxon>
        <taxon>Streptophyta</taxon>
        <taxon>Embryophyta</taxon>
        <taxon>Tracheophyta</taxon>
        <taxon>Spermatophyta</taxon>
        <taxon>Magnoliopsida</taxon>
        <taxon>Liliopsida</taxon>
        <taxon>Poales</taxon>
        <taxon>Cyperaceae</taxon>
        <taxon>Cyperoideae</taxon>
        <taxon>Rhynchosporeae</taxon>
        <taxon>Rhynchospora</taxon>
    </lineage>
</organism>
<keyword evidence="6" id="KW-0472">Membrane</keyword>
<evidence type="ECO:0000313" key="8">
    <source>
        <dbReference type="Proteomes" id="UP001140206"/>
    </source>
</evidence>
<proteinExistence type="inferred from homology"/>
<dbReference type="AlphaFoldDB" id="A0AAV8C2A2"/>
<dbReference type="CDD" id="cd00913">
    <property type="entry name" value="PCD_DCoH_subfamily_a"/>
    <property type="match status" value="1"/>
</dbReference>
<comment type="similarity">
    <text evidence="2">Belongs to the pterin-4-alpha-carbinolamine dehydratase family.</text>
</comment>
<sequence>MNCRTLLVRCFSIVCLFPQSLFLPLFFTFLFYFFFIFFFFCCLLHNNNTTQVPLHRSLLPHTANLSLSAALTNHCLDHTILWREHLHGRLLTFGRSHPSFCSLSESEKGLMEGSDLSTKKCIPCSSKDIQVMSKESAMELLPQVKYWELITDNDVMKLQRSWKVKSFTKGLEFFQLIANVAEAEGHHPDLHLVGWNNVRIEIWTHSVGGLTENDFILASKIDSLNAEHLIRKKKIAS</sequence>
<keyword evidence="6" id="KW-1133">Transmembrane helix</keyword>
<evidence type="ECO:0000256" key="4">
    <source>
        <dbReference type="ARBA" id="ARBA00023239"/>
    </source>
</evidence>
<dbReference type="Pfam" id="PF01329">
    <property type="entry name" value="Pterin_4a"/>
    <property type="match status" value="1"/>
</dbReference>
<keyword evidence="6" id="KW-0812">Transmembrane</keyword>
<evidence type="ECO:0000256" key="2">
    <source>
        <dbReference type="ARBA" id="ARBA00006472"/>
    </source>
</evidence>
<dbReference type="GO" id="GO:0008124">
    <property type="term" value="F:4-alpha-hydroxytetrahydrobiopterin dehydratase activity"/>
    <property type="evidence" value="ECO:0007669"/>
    <property type="project" value="UniProtKB-EC"/>
</dbReference>
<reference evidence="7" key="1">
    <citation type="submission" date="2022-08" db="EMBL/GenBank/DDBJ databases">
        <authorList>
            <person name="Marques A."/>
        </authorList>
    </citation>
    <scope>NUCLEOTIDE SEQUENCE</scope>
    <source>
        <strain evidence="7">RhyPub2mFocal</strain>
        <tissue evidence="7">Leaves</tissue>
    </source>
</reference>
<dbReference type="PANTHER" id="PTHR12599">
    <property type="entry name" value="PTERIN-4-ALPHA-CARBINOLAMINE DEHYDRATASE"/>
    <property type="match status" value="1"/>
</dbReference>
<dbReference type="InterPro" id="IPR036428">
    <property type="entry name" value="PCD_sf"/>
</dbReference>
<dbReference type="SUPFAM" id="SSF55248">
    <property type="entry name" value="PCD-like"/>
    <property type="match status" value="1"/>
</dbReference>
<evidence type="ECO:0000256" key="6">
    <source>
        <dbReference type="SAM" id="Phobius"/>
    </source>
</evidence>
<evidence type="ECO:0000256" key="1">
    <source>
        <dbReference type="ARBA" id="ARBA00001554"/>
    </source>
</evidence>
<comment type="catalytic activity">
    <reaction evidence="1">
        <text>(4aS,6R)-4a-hydroxy-L-erythro-5,6,7,8-tetrahydrobiopterin = (6R)-L-erythro-6,7-dihydrobiopterin + H2O</text>
        <dbReference type="Rhea" id="RHEA:11920"/>
        <dbReference type="ChEBI" id="CHEBI:15377"/>
        <dbReference type="ChEBI" id="CHEBI:15642"/>
        <dbReference type="ChEBI" id="CHEBI:43120"/>
        <dbReference type="EC" id="4.2.1.96"/>
    </reaction>
</comment>
<protein>
    <recommendedName>
        <fullName evidence="3">4a-hydroxytetrahydrobiopterin dehydratase</fullName>
        <ecNumber evidence="3">4.2.1.96</ecNumber>
    </recommendedName>
    <alternativeName>
        <fullName evidence="5">4-alpha-hydroxy-tetrahydropterin dehydratase</fullName>
    </alternativeName>
</protein>